<dbReference type="InterPro" id="IPR036188">
    <property type="entry name" value="FAD/NAD-bd_sf"/>
</dbReference>
<dbReference type="InterPro" id="IPR006076">
    <property type="entry name" value="FAD-dep_OxRdtase"/>
</dbReference>
<reference evidence="7 8" key="1">
    <citation type="submission" date="2024-01" db="EMBL/GenBank/DDBJ databases">
        <title>Multi-omics insights into the function and evolution of sodium benzoate biodegradation pathways in Benzoatithermus flavus gen. nov., sp. nov. from hot spring.</title>
        <authorList>
            <person name="Hu C.-J."/>
            <person name="Li W.-J."/>
        </authorList>
    </citation>
    <scope>NUCLEOTIDE SEQUENCE [LARGE SCALE GENOMIC DNA]</scope>
    <source>
        <strain evidence="7 8">SYSU G07066</strain>
    </source>
</reference>
<dbReference type="Gene3D" id="3.30.9.10">
    <property type="entry name" value="D-Amino Acid Oxidase, subunit A, domain 2"/>
    <property type="match status" value="1"/>
</dbReference>
<proteinExistence type="inferred from homology"/>
<dbReference type="PANTHER" id="PTHR43104">
    <property type="entry name" value="L-2-HYDROXYGLUTARATE DEHYDROGENASE, MITOCHONDRIAL"/>
    <property type="match status" value="1"/>
</dbReference>
<evidence type="ECO:0000313" key="8">
    <source>
        <dbReference type="Proteomes" id="UP001375743"/>
    </source>
</evidence>
<dbReference type="RefSeq" id="WP_418159696.1">
    <property type="nucleotide sequence ID" value="NZ_JBBLZC010000010.1"/>
</dbReference>
<evidence type="ECO:0000256" key="5">
    <source>
        <dbReference type="ARBA" id="ARBA00037941"/>
    </source>
</evidence>
<keyword evidence="4" id="KW-0560">Oxidoreductase</keyword>
<dbReference type="EMBL" id="JBBLZC010000010">
    <property type="protein sequence ID" value="MEK0083852.1"/>
    <property type="molecule type" value="Genomic_DNA"/>
</dbReference>
<keyword evidence="8" id="KW-1185">Reference proteome</keyword>
<dbReference type="Pfam" id="PF01266">
    <property type="entry name" value="DAO"/>
    <property type="match status" value="1"/>
</dbReference>
<gene>
    <name evidence="7" type="ORF">U1T56_11885</name>
</gene>
<protein>
    <submittedName>
        <fullName evidence="7">NAD(P)/FAD-dependent oxidoreductase</fullName>
    </submittedName>
</protein>
<comment type="cofactor">
    <cofactor evidence="1">
        <name>FAD</name>
        <dbReference type="ChEBI" id="CHEBI:57692"/>
    </cofactor>
</comment>
<sequence>MEKVDCVVVGAGVVGLACARRLAMAGLEVIVLERADAIGTETSSRNSEVIHAGIYYAAGSLKARLCIEGKRFLYRYCEERGIAHVRCGKLIVATSEAQLATLETIRKNAAGLGMPDLEPWPAERAIQLEPALRCTGALWSPTTGIVDSHGLMLAYQGDAEAHGAMIAFESPLERAIVTSEGIVLEVGGAAPMELLATRLVNSAGLDAPDLARRFQGLDPALVPTAYYCKGNYYTLIGRSPFSRLIYPVPEQAGLGVHVTVDLAGQCRFGPDTEWVDRIDYDVDPARADAFYAEVRKYWPDLPDGALAPGYAGIRPKLDPAGSPARDFVIDGPERHGIAGLVNLFGIESPGLTASWPIACEVARRLGLPELERP</sequence>
<evidence type="ECO:0000313" key="7">
    <source>
        <dbReference type="EMBL" id="MEK0083852.1"/>
    </source>
</evidence>
<evidence type="ECO:0000256" key="4">
    <source>
        <dbReference type="ARBA" id="ARBA00023002"/>
    </source>
</evidence>
<keyword evidence="2" id="KW-0285">Flavoprotein</keyword>
<dbReference type="SUPFAM" id="SSF51905">
    <property type="entry name" value="FAD/NAD(P)-binding domain"/>
    <property type="match status" value="1"/>
</dbReference>
<name>A0ABU8XV70_9PROT</name>
<evidence type="ECO:0000259" key="6">
    <source>
        <dbReference type="Pfam" id="PF01266"/>
    </source>
</evidence>
<comment type="similarity">
    <text evidence="5">Belongs to the L2HGDH family.</text>
</comment>
<organism evidence="7 8">
    <name type="scientific">Benzoatithermus flavus</name>
    <dbReference type="NCBI Taxonomy" id="3108223"/>
    <lineage>
        <taxon>Bacteria</taxon>
        <taxon>Pseudomonadati</taxon>
        <taxon>Pseudomonadota</taxon>
        <taxon>Alphaproteobacteria</taxon>
        <taxon>Geminicoccales</taxon>
        <taxon>Geminicoccaceae</taxon>
        <taxon>Benzoatithermus</taxon>
    </lineage>
</organism>
<dbReference type="Gene3D" id="3.50.50.60">
    <property type="entry name" value="FAD/NAD(P)-binding domain"/>
    <property type="match status" value="1"/>
</dbReference>
<dbReference type="Proteomes" id="UP001375743">
    <property type="component" value="Unassembled WGS sequence"/>
</dbReference>
<keyword evidence="3" id="KW-0274">FAD</keyword>
<accession>A0ABU8XV70</accession>
<evidence type="ECO:0000256" key="2">
    <source>
        <dbReference type="ARBA" id="ARBA00022630"/>
    </source>
</evidence>
<feature type="domain" description="FAD dependent oxidoreductase" evidence="6">
    <location>
        <begin position="5"/>
        <end position="363"/>
    </location>
</feature>
<evidence type="ECO:0000256" key="3">
    <source>
        <dbReference type="ARBA" id="ARBA00022827"/>
    </source>
</evidence>
<dbReference type="PANTHER" id="PTHR43104:SF4">
    <property type="entry name" value="L-2-HYDROXYGLUTARATE DEHYDROGENASE, MITOCHONDRIAL"/>
    <property type="match status" value="1"/>
</dbReference>
<evidence type="ECO:0000256" key="1">
    <source>
        <dbReference type="ARBA" id="ARBA00001974"/>
    </source>
</evidence>
<comment type="caution">
    <text evidence="7">The sequence shown here is derived from an EMBL/GenBank/DDBJ whole genome shotgun (WGS) entry which is preliminary data.</text>
</comment>
<dbReference type="PROSITE" id="PS51257">
    <property type="entry name" value="PROKAR_LIPOPROTEIN"/>
    <property type="match status" value="1"/>
</dbReference>